<evidence type="ECO:0000313" key="5">
    <source>
        <dbReference type="EMBL" id="CAD7654747.1"/>
    </source>
</evidence>
<dbReference type="GO" id="GO:0005829">
    <property type="term" value="C:cytosol"/>
    <property type="evidence" value="ECO:0007669"/>
    <property type="project" value="TreeGrafter"/>
</dbReference>
<dbReference type="Proteomes" id="UP000728032">
    <property type="component" value="Unassembled WGS sequence"/>
</dbReference>
<sequence length="686" mass="77634">MNSSVDGSLGDTKVIIKSIVIANPDGVSLKKLCNEYKELEGEEIPYRKLGFDNLTALLKSMPDMVRPLFSGDSVTLYPVVDDTTGHIIQMVAHQSKRRLKPKCMPRSKSFGGRQKTPLRRSLRTSFGNSSKAPLRTTTSVKSTLKPSIKSRLGVRVDTKAPPKPSLRTPVKSPITTSQKTPQSAPQQRKLPLVQPSNRVQSFTPNRPQTSAPNPPQNSFKRPLNTSERMDPRIAKRLNANKDEDQKTTTITISTDDKTSANVAPQRPTQTVTPSKPFHEMATEEVEALVSAVRETSSVISSVTTALEKSKSGIDSQLWSKIFSVEKVTDLKTLSTDTTGIRRVASIRSFVTDLKTLSTDTTGMLAAKTCLRQPLKIGEYSLKISARSDNRLFIPDASELKYLHMPPAISAISLDLNHGYEMVSDIHWGKPSNAKIDELLTWILKNRKKFMVNGELVPKELHTDFVCYRGVLAKLMTTPYENSERWVICATKYKGTIYLCQFHEEYPPPDDYFNKMSFGGYRFEHYLTSYEPQFPPDPNDFDPDRHEYCAVMRTRVMSENTSHSMVFGAELDCVLPNVREQPGTLSNFVELKTTKVMAKEFQYRNFLKYKLLKWWAQSYMVGVPTIYCGYKDAKNMVKEVEPLKIDSFPDLCVEFWSANVCLNFLNKFLHHLKEMVTIDDPNVVYQF</sequence>
<dbReference type="InterPro" id="IPR039039">
    <property type="entry name" value="RAI1-like_fam"/>
</dbReference>
<dbReference type="InterPro" id="IPR013961">
    <property type="entry name" value="RAI1"/>
</dbReference>
<feature type="compositionally biased region" description="Basic residues" evidence="3">
    <location>
        <begin position="96"/>
        <end position="105"/>
    </location>
</feature>
<feature type="region of interest" description="Disordered" evidence="3">
    <location>
        <begin position="96"/>
        <end position="274"/>
    </location>
</feature>
<dbReference type="AlphaFoldDB" id="A0A7R9M772"/>
<keyword evidence="2" id="KW-0378">Hydrolase</keyword>
<dbReference type="GO" id="GO:0046872">
    <property type="term" value="F:metal ion binding"/>
    <property type="evidence" value="ECO:0007669"/>
    <property type="project" value="UniProtKB-KW"/>
</dbReference>
<keyword evidence="2" id="KW-0694">RNA-binding</keyword>
<dbReference type="PROSITE" id="PS51644">
    <property type="entry name" value="HTH_OST"/>
    <property type="match status" value="1"/>
</dbReference>
<keyword evidence="2" id="KW-0547">Nucleotide-binding</keyword>
<evidence type="ECO:0000313" key="6">
    <source>
        <dbReference type="Proteomes" id="UP000728032"/>
    </source>
</evidence>
<proteinExistence type="inferred from homology"/>
<feature type="domain" description="HTH OST-type" evidence="4">
    <location>
        <begin position="8"/>
        <end position="82"/>
    </location>
</feature>
<feature type="compositionally biased region" description="Polar residues" evidence="3">
    <location>
        <begin position="173"/>
        <end position="186"/>
    </location>
</feature>
<dbReference type="EMBL" id="OC923269">
    <property type="protein sequence ID" value="CAD7654747.1"/>
    <property type="molecule type" value="Genomic_DNA"/>
</dbReference>
<feature type="compositionally biased region" description="Polar residues" evidence="3">
    <location>
        <begin position="194"/>
        <end position="226"/>
    </location>
</feature>
<dbReference type="OrthoDB" id="10020793at2759"/>
<reference evidence="5" key="1">
    <citation type="submission" date="2020-11" db="EMBL/GenBank/DDBJ databases">
        <authorList>
            <person name="Tran Van P."/>
        </authorList>
    </citation>
    <scope>NUCLEOTIDE SEQUENCE</scope>
</reference>
<protein>
    <recommendedName>
        <fullName evidence="2">Decapping nuclease</fullName>
        <ecNumber evidence="2">3.6.1.-</ecNumber>
    </recommendedName>
</protein>
<dbReference type="GO" id="GO:0004518">
    <property type="term" value="F:nuclease activity"/>
    <property type="evidence" value="ECO:0007669"/>
    <property type="project" value="UniProtKB-KW"/>
</dbReference>
<comment type="cofactor">
    <cofactor evidence="2">
        <name>a divalent metal cation</name>
        <dbReference type="ChEBI" id="CHEBI:60240"/>
    </cofactor>
</comment>
<dbReference type="Pfam" id="PF12872">
    <property type="entry name" value="OST-HTH"/>
    <property type="match status" value="1"/>
</dbReference>
<dbReference type="GO" id="GO:0000956">
    <property type="term" value="P:nuclear-transcribed mRNA catabolic process"/>
    <property type="evidence" value="ECO:0007669"/>
    <property type="project" value="TreeGrafter"/>
</dbReference>
<dbReference type="Gene3D" id="3.30.420.610">
    <property type="entry name" value="LOTUS domain-like"/>
    <property type="match status" value="1"/>
</dbReference>
<dbReference type="PANTHER" id="PTHR12395:SF9">
    <property type="entry name" value="DECAPPING AND EXORIBONUCLEASE PROTEIN"/>
    <property type="match status" value="1"/>
</dbReference>
<dbReference type="GO" id="GO:0005634">
    <property type="term" value="C:nucleus"/>
    <property type="evidence" value="ECO:0007669"/>
    <property type="project" value="UniProtKB-SubCell"/>
</dbReference>
<comment type="similarity">
    <text evidence="1 2">Belongs to the DXO/Dom3Z family.</text>
</comment>
<evidence type="ECO:0000256" key="2">
    <source>
        <dbReference type="RuleBase" id="RU367113"/>
    </source>
</evidence>
<feature type="non-terminal residue" evidence="5">
    <location>
        <position position="686"/>
    </location>
</feature>
<evidence type="ECO:0000259" key="4">
    <source>
        <dbReference type="PROSITE" id="PS51644"/>
    </source>
</evidence>
<keyword evidence="2" id="KW-0479">Metal-binding</keyword>
<feature type="compositionally biased region" description="Polar residues" evidence="3">
    <location>
        <begin position="260"/>
        <end position="273"/>
    </location>
</feature>
<gene>
    <name evidence="5" type="ORF">ONB1V03_LOCUS11392</name>
</gene>
<keyword evidence="2" id="KW-0540">Nuclease</keyword>
<evidence type="ECO:0000256" key="1">
    <source>
        <dbReference type="ARBA" id="ARBA00006562"/>
    </source>
</evidence>
<dbReference type="GO" id="GO:0034353">
    <property type="term" value="F:mRNA 5'-diphosphatase activity"/>
    <property type="evidence" value="ECO:0007669"/>
    <property type="project" value="TreeGrafter"/>
</dbReference>
<dbReference type="EMBL" id="CAJPVJ010008444">
    <property type="protein sequence ID" value="CAG2171934.1"/>
    <property type="molecule type" value="Genomic_DNA"/>
</dbReference>
<organism evidence="5">
    <name type="scientific">Oppiella nova</name>
    <dbReference type="NCBI Taxonomy" id="334625"/>
    <lineage>
        <taxon>Eukaryota</taxon>
        <taxon>Metazoa</taxon>
        <taxon>Ecdysozoa</taxon>
        <taxon>Arthropoda</taxon>
        <taxon>Chelicerata</taxon>
        <taxon>Arachnida</taxon>
        <taxon>Acari</taxon>
        <taxon>Acariformes</taxon>
        <taxon>Sarcoptiformes</taxon>
        <taxon>Oribatida</taxon>
        <taxon>Brachypylina</taxon>
        <taxon>Oppioidea</taxon>
        <taxon>Oppiidae</taxon>
        <taxon>Oppiella</taxon>
    </lineage>
</organism>
<dbReference type="GO" id="GO:0000166">
    <property type="term" value="F:nucleotide binding"/>
    <property type="evidence" value="ECO:0007669"/>
    <property type="project" value="UniProtKB-KW"/>
</dbReference>
<comment type="subcellular location">
    <subcellularLocation>
        <location evidence="2">Nucleus</location>
    </subcellularLocation>
</comment>
<dbReference type="EC" id="3.6.1.-" evidence="2"/>
<name>A0A7R9M772_9ACAR</name>
<dbReference type="GO" id="GO:0110155">
    <property type="term" value="P:NAD-cap decapping"/>
    <property type="evidence" value="ECO:0007669"/>
    <property type="project" value="TreeGrafter"/>
</dbReference>
<dbReference type="Pfam" id="PF08652">
    <property type="entry name" value="RAI1"/>
    <property type="match status" value="1"/>
</dbReference>
<keyword evidence="2" id="KW-0539">Nucleus</keyword>
<accession>A0A7R9M772</accession>
<dbReference type="InterPro" id="IPR041966">
    <property type="entry name" value="LOTUS-like"/>
</dbReference>
<evidence type="ECO:0000256" key="3">
    <source>
        <dbReference type="SAM" id="MobiDB-lite"/>
    </source>
</evidence>
<feature type="compositionally biased region" description="Polar residues" evidence="3">
    <location>
        <begin position="123"/>
        <end position="145"/>
    </location>
</feature>
<keyword evidence="6" id="KW-1185">Reference proteome</keyword>
<comment type="function">
    <text evidence="2">Decapping enzyme for NAD-capped RNAs: specifically hydrolyzes the nicotinamide adenine dinucleotide (NAD) cap from a subset of RNAs by removing the entire NAD moiety from the 5'-end of an NAD-capped RNA.</text>
</comment>
<dbReference type="CDD" id="cd09972">
    <property type="entry name" value="LOTUS_TDRD_OSKAR"/>
    <property type="match status" value="1"/>
</dbReference>
<dbReference type="PANTHER" id="PTHR12395">
    <property type="entry name" value="DOM-3 RELATED"/>
    <property type="match status" value="1"/>
</dbReference>
<feature type="compositionally biased region" description="Basic and acidic residues" evidence="3">
    <location>
        <begin position="227"/>
        <end position="246"/>
    </location>
</feature>
<dbReference type="InterPro" id="IPR025605">
    <property type="entry name" value="OST-HTH/LOTUS_dom"/>
</dbReference>
<dbReference type="GO" id="GO:0003723">
    <property type="term" value="F:RNA binding"/>
    <property type="evidence" value="ECO:0007669"/>
    <property type="project" value="UniProtKB-KW"/>
</dbReference>